<reference evidence="6 7" key="1">
    <citation type="submission" date="2022-07" db="EMBL/GenBank/DDBJ databases">
        <title>Genome sequence of Terrisporobacter mayombei DSM6539.</title>
        <authorList>
            <person name="Boeer T."/>
            <person name="Bengelsdorf F.R."/>
            <person name="Daniel R."/>
            <person name="Poehlein A."/>
        </authorList>
    </citation>
    <scope>NUCLEOTIDE SEQUENCE [LARGE SCALE GENOMIC DNA]</scope>
    <source>
        <strain evidence="6 7">DSM 6539</strain>
    </source>
</reference>
<gene>
    <name evidence="6" type="ORF">TEMA_34450</name>
</gene>
<feature type="domain" description="DUF6531" evidence="4">
    <location>
        <begin position="826"/>
        <end position="891"/>
    </location>
</feature>
<feature type="region of interest" description="Disordered" evidence="2">
    <location>
        <begin position="1940"/>
        <end position="1962"/>
    </location>
</feature>
<dbReference type="Pfam" id="PF25023">
    <property type="entry name" value="TEN_YD-shell"/>
    <property type="match status" value="1"/>
</dbReference>
<dbReference type="Gene3D" id="2.180.10.10">
    <property type="entry name" value="RHS repeat-associated core"/>
    <property type="match status" value="2"/>
</dbReference>
<dbReference type="InterPro" id="IPR031325">
    <property type="entry name" value="RHS_repeat"/>
</dbReference>
<dbReference type="PANTHER" id="PTHR32305">
    <property type="match status" value="1"/>
</dbReference>
<dbReference type="Pfam" id="PF05593">
    <property type="entry name" value="RHS_repeat"/>
    <property type="match status" value="1"/>
</dbReference>
<dbReference type="EMBL" id="CP101637">
    <property type="protein sequence ID" value="WMT82947.1"/>
    <property type="molecule type" value="Genomic_DNA"/>
</dbReference>
<evidence type="ECO:0000313" key="7">
    <source>
        <dbReference type="Proteomes" id="UP001235030"/>
    </source>
</evidence>
<keyword evidence="3" id="KW-0732">Signal</keyword>
<name>A0ABY9Q8R8_9FIRM</name>
<evidence type="ECO:0000256" key="2">
    <source>
        <dbReference type="SAM" id="MobiDB-lite"/>
    </source>
</evidence>
<dbReference type="InterPro" id="IPR022385">
    <property type="entry name" value="Rhs_assc_core"/>
</dbReference>
<feature type="compositionally biased region" description="Basic and acidic residues" evidence="2">
    <location>
        <begin position="1940"/>
        <end position="1950"/>
    </location>
</feature>
<dbReference type="InterPro" id="IPR050708">
    <property type="entry name" value="T6SS_VgrG/RHS"/>
</dbReference>
<dbReference type="NCBIfam" id="NF033679">
    <property type="entry name" value="DNRLRE_dom"/>
    <property type="match status" value="1"/>
</dbReference>
<feature type="domain" description="Teneurin-like YD-shell" evidence="5">
    <location>
        <begin position="1817"/>
        <end position="2163"/>
    </location>
</feature>
<dbReference type="Gene3D" id="2.60.40.10">
    <property type="entry name" value="Immunoglobulins"/>
    <property type="match status" value="2"/>
</dbReference>
<feature type="chain" id="PRO_5045898436" evidence="3">
    <location>
        <begin position="30"/>
        <end position="2349"/>
    </location>
</feature>
<dbReference type="RefSeq" id="WP_228105319.1">
    <property type="nucleotide sequence ID" value="NZ_CP101637.1"/>
</dbReference>
<keyword evidence="7" id="KW-1185">Reference proteome</keyword>
<accession>A0ABY9Q8R8</accession>
<organism evidence="6 7">
    <name type="scientific">Terrisporobacter mayombei</name>
    <dbReference type="NCBI Taxonomy" id="1541"/>
    <lineage>
        <taxon>Bacteria</taxon>
        <taxon>Bacillati</taxon>
        <taxon>Bacillota</taxon>
        <taxon>Clostridia</taxon>
        <taxon>Peptostreptococcales</taxon>
        <taxon>Peptostreptococcaceae</taxon>
        <taxon>Terrisporobacter</taxon>
    </lineage>
</organism>
<dbReference type="Proteomes" id="UP001235030">
    <property type="component" value="Chromosome"/>
</dbReference>
<evidence type="ECO:0000259" key="5">
    <source>
        <dbReference type="Pfam" id="PF25023"/>
    </source>
</evidence>
<dbReference type="PANTHER" id="PTHR32305:SF15">
    <property type="entry name" value="PROTEIN RHSA-RELATED"/>
    <property type="match status" value="1"/>
</dbReference>
<feature type="signal peptide" evidence="3">
    <location>
        <begin position="1"/>
        <end position="29"/>
    </location>
</feature>
<feature type="region of interest" description="Disordered" evidence="2">
    <location>
        <begin position="964"/>
        <end position="985"/>
    </location>
</feature>
<keyword evidence="1" id="KW-0677">Repeat</keyword>
<proteinExistence type="predicted"/>
<dbReference type="InterPro" id="IPR013783">
    <property type="entry name" value="Ig-like_fold"/>
</dbReference>
<evidence type="ECO:0000256" key="1">
    <source>
        <dbReference type="ARBA" id="ARBA00022737"/>
    </source>
</evidence>
<evidence type="ECO:0000259" key="4">
    <source>
        <dbReference type="Pfam" id="PF20148"/>
    </source>
</evidence>
<dbReference type="NCBIfam" id="TIGR03696">
    <property type="entry name" value="Rhs_assc_core"/>
    <property type="match status" value="1"/>
</dbReference>
<dbReference type="InterPro" id="IPR056823">
    <property type="entry name" value="TEN-like_YD-shell"/>
</dbReference>
<evidence type="ECO:0000256" key="3">
    <source>
        <dbReference type="SAM" id="SignalP"/>
    </source>
</evidence>
<protein>
    <submittedName>
        <fullName evidence="6">Uncharacterized protein</fullName>
    </submittedName>
</protein>
<evidence type="ECO:0000313" key="6">
    <source>
        <dbReference type="EMBL" id="WMT82947.1"/>
    </source>
</evidence>
<sequence length="2349" mass="267638">MSQKRRYKLISVGLAISILITSMPMFAFAEEAKRISQKIQSLNQEVETNYEEKIIEKTENSTIYQLKDGKKKEVIHNSNIRFEENGKLVDYDPSLVKIDSSKTDNNADISEYAYENKKGDNKNYLPKTISEETPIILENDNYQISIYPIDKETNKVKLVDEKVMDIYDKEVKIPVKAIYDVNEENTSLEYVSQDNGIKENIVLNEKPESNVIEYEIELKGVKPKKSLFEESIALIDEKSNDVIGIIDTPFMNDATNKAYSEDITYDIKENDEKKDTYILTMTIDNNYLESDERKYPITVDPTITWTGDSNISDTYIANGANYVDTNFYNTDTTVLRMGRSVAGANRSLIKAKNLFSTVDGKYVEKATLTLYETSENEPSNLIRAYRIIDDWDVKKVTWNTKPRYNTSDGHYGETTTIGPQYKARVMDITEYAQKVASGQIKDYGLMLKSEDETTATGKYAKFYNSRQSGTKIRPKFTVEYYDGPTIPTSLSLSNNYLKKGEAAKATWSGINSKSLDRVEYRIAYYDDESKVTSTESAVPYTKISTKSSGSIDINTIKSLEEGCYRILVRGVDKGGIKGPAKGSAFHVDSTKPILGTVSISPSSSQTSPADNFTPTITWSNAKDTHFKHIEYSINDGSYTVAKTTTSGSVTIPKSKFPMSGTYTIKVRAVDKAGNISASKTLTYYLEGKNKVLEEYLPKDISTTNYYGKTLISWNEIKDLPGDISYKIYRGETSDFVPSKSNLVATNVDDSYFYDMLVGDGKIYYYKFEVIKTNANGKEEGGIFTSSTKSSPSDEEEWSKRIGSRDYLGYLTYETPNGSGTIEKSGGNLTYSQTDIELPSGQVNFNLERNYNSQSKIKNMFGVGWSDSFHKELYKSGEYIIFRDNDGSMFKFKEDIDGNYICNETEDYELTETDKIEKYETRNKKEGEEEYETETHEVRDYYEIVTKDNTIYRFNKSGQLIAITNPVKQEDTSNNNQETEEEQGNKEKPYNNFLLYYYDIKGRLSEVVSNSNLNLKLNYKSETGENSYLLDNIILPDKTTLSYNYNNDGYLTEFKHSSGLQSASYKFSYDTNKYLSGINDAMGNLYSIGYIGEKANKVTYPNGEAYNLEYIDTKNTKMTKKNEKNVEIYSDSVTFYYPSGRIRKEISPSGDIKEIFYDDDNMYLVASTKEAVKYQELDANNIVRFKTKEVSTGTEYDDNENVLEETDEEGNITTYTYGDSDNHNQPTLIESKANDGSLISKEKYVYDSIGNTSKETDLINKTKTEYEYDKYGNNIETTEKINAVGTESGEQIISSESQTTYDEYGNEAEQSENSANLSSNIINKYDEMGRVIETIEPIDLKTNKITKYTYDFLGRVIETSTTISNQAETETETETKSYDKNGTVISETDTEGIKKEYSFDKLNRLLSTTMTKGSNKLITKNEYTYGNVEKYMGKSDNTIPNVYIEKTYANDKLSSEKYIDKSGNTIREKSNGIYTDYAYDNRGNAIKTFVIGVNLSDLSKGKLSLSLYDENGRNTDNIENPLVQNSEYKVSDKSIVTKTKYDATGNESEVVDAKGIRTKYNYDDSSRVTKVTLDYKENATNQNKTEIQYDIFNNDETISTKVTDANGNVSFDIVNVAGLQVEVQDIGKSNNITTQFKYDSNGNKTKETFTNGDYKEYKYNAKDLLIQTTYYEDKKATLTTDYNYDNNDKLISMVDNKLDGNDEKPYHYTYYEYDDFGRLIGYSEINSSAQPSPSVISKNKIVYTYDVNDRVTDINYPESDDEVKGLKFEYNNDGWLTNIKAKIKRNFLIGEASYREYTYDAHGKVKNIKEYRNFDSENDYILKTYDYDTFDRVTSMKYVDSSNLDKIMESYLYTYDKNNNIISKTTINNYPKKDSDKINETKEYVYDSLGRLTKTDITNKSTNPKSTVTYEYDLVGNRISMTKDGTTTSYTYNDLNQLKKSTESKGGKETSNKAYSYDKNGNQTMEKDSVTNITVENTYDVDNRLSTSITTNGEKEVVNQENLYNGNGKRIQKKEGNNVVNYFYQNGVVLYTSDKDGNKTSQNFVGTDGNVIGTTRYSSDGFKYYTYNKDIQGSTTSLVGQDGTSSIAYDYDDFGVTKTIGDSNFFNEVCYTGAINDISTGLYYLNARYYDPSNGRFITQDTYRGERNEPDTLHLYAYCTNNPINYADPSGNSPFGFLKLYDYYAMHKLVQIAYKNKLKSLGRKVVTERYIRKYHDPKRRGYLDIYDVGKHSFYEVKTEKTYKQRYSTVKAQIESYRFGSVATVRKYGSYGPWVDFKKYPKYGQISYNGKIKYGYFDVKYRYRSKGVITYAPKLNRQRAKAAFMSAAIISALLLAPETGGASMAILGAAL</sequence>
<dbReference type="InterPro" id="IPR045351">
    <property type="entry name" value="DUF6531"/>
</dbReference>
<dbReference type="Pfam" id="PF20148">
    <property type="entry name" value="DUF6531"/>
    <property type="match status" value="1"/>
</dbReference>